<evidence type="ECO:0000313" key="1">
    <source>
        <dbReference type="EMBL" id="CAG8750812.1"/>
    </source>
</evidence>
<evidence type="ECO:0000313" key="2">
    <source>
        <dbReference type="Proteomes" id="UP000789702"/>
    </source>
</evidence>
<gene>
    <name evidence="1" type="ORF">DHETER_LOCUS14624</name>
</gene>
<feature type="non-terminal residue" evidence="1">
    <location>
        <position position="1"/>
    </location>
</feature>
<reference evidence="1" key="1">
    <citation type="submission" date="2021-06" db="EMBL/GenBank/DDBJ databases">
        <authorList>
            <person name="Kallberg Y."/>
            <person name="Tangrot J."/>
            <person name="Rosling A."/>
        </authorList>
    </citation>
    <scope>NUCLEOTIDE SEQUENCE</scope>
    <source>
        <strain evidence="1">IL203A</strain>
    </source>
</reference>
<name>A0ACA9QGN9_9GLOM</name>
<dbReference type="EMBL" id="CAJVPU010046044">
    <property type="protein sequence ID" value="CAG8750812.1"/>
    <property type="molecule type" value="Genomic_DNA"/>
</dbReference>
<comment type="caution">
    <text evidence="1">The sequence shown here is derived from an EMBL/GenBank/DDBJ whole genome shotgun (WGS) entry which is preliminary data.</text>
</comment>
<accession>A0ACA9QGN9</accession>
<proteinExistence type="predicted"/>
<organism evidence="1 2">
    <name type="scientific">Dentiscutata heterogama</name>
    <dbReference type="NCBI Taxonomy" id="1316150"/>
    <lineage>
        <taxon>Eukaryota</taxon>
        <taxon>Fungi</taxon>
        <taxon>Fungi incertae sedis</taxon>
        <taxon>Mucoromycota</taxon>
        <taxon>Glomeromycotina</taxon>
        <taxon>Glomeromycetes</taxon>
        <taxon>Diversisporales</taxon>
        <taxon>Gigasporaceae</taxon>
        <taxon>Dentiscutata</taxon>
    </lineage>
</organism>
<dbReference type="Proteomes" id="UP000789702">
    <property type="component" value="Unassembled WGS sequence"/>
</dbReference>
<keyword evidence="2" id="KW-1185">Reference proteome</keyword>
<sequence>IEKATELKDLPVPSYRPKSQDTVVEKKGNCFLKSKSNHADERL</sequence>
<protein>
    <submittedName>
        <fullName evidence="1">1135_t:CDS:1</fullName>
    </submittedName>
</protein>